<protein>
    <submittedName>
        <fullName evidence="6">ABC-type oligopeptide transport system, periplasmatic component</fullName>
    </submittedName>
</protein>
<comment type="similarity">
    <text evidence="1">Belongs to the bacterial solute-binding protein 5 family.</text>
</comment>
<dbReference type="InterPro" id="IPR000914">
    <property type="entry name" value="SBP_5_dom"/>
</dbReference>
<dbReference type="Gene3D" id="3.90.76.10">
    <property type="entry name" value="Dipeptide-binding Protein, Domain 1"/>
    <property type="match status" value="1"/>
</dbReference>
<evidence type="ECO:0000259" key="5">
    <source>
        <dbReference type="Pfam" id="PF00496"/>
    </source>
</evidence>
<evidence type="ECO:0000256" key="1">
    <source>
        <dbReference type="ARBA" id="ARBA00005695"/>
    </source>
</evidence>
<name>B3R0R6_PHYMT</name>
<evidence type="ECO:0000313" key="6">
    <source>
        <dbReference type="EMBL" id="CAP18650.1"/>
    </source>
</evidence>
<dbReference type="PANTHER" id="PTHR30290:SF9">
    <property type="entry name" value="OLIGOPEPTIDE-BINDING PROTEIN APPA"/>
    <property type="match status" value="1"/>
</dbReference>
<dbReference type="EMBL" id="CU469464">
    <property type="protein sequence ID" value="CAP18650.1"/>
    <property type="molecule type" value="Genomic_DNA"/>
</dbReference>
<dbReference type="Proteomes" id="UP000002020">
    <property type="component" value="Chromosome"/>
</dbReference>
<gene>
    <name evidence="6" type="primary">oppA</name>
    <name evidence="6" type="ordered locus">ATP_00463</name>
</gene>
<dbReference type="SUPFAM" id="SSF53850">
    <property type="entry name" value="Periplasmic binding protein-like II"/>
    <property type="match status" value="1"/>
</dbReference>
<keyword evidence="4" id="KW-0812">Transmembrane</keyword>
<evidence type="ECO:0000313" key="7">
    <source>
        <dbReference type="Proteomes" id="UP000002020"/>
    </source>
</evidence>
<dbReference type="Pfam" id="PF00496">
    <property type="entry name" value="SBP_bac_5"/>
    <property type="match status" value="1"/>
</dbReference>
<organism evidence="7">
    <name type="scientific">Phytoplasma mali (strain AT)</name>
    <dbReference type="NCBI Taxonomy" id="482235"/>
    <lineage>
        <taxon>Bacteria</taxon>
        <taxon>Bacillati</taxon>
        <taxon>Mycoplasmatota</taxon>
        <taxon>Mollicutes</taxon>
        <taxon>Acholeplasmatales</taxon>
        <taxon>Acholeplasmataceae</taxon>
        <taxon>Candidatus Phytoplasma</taxon>
        <taxon>16SrX (Apple proliferation group)</taxon>
    </lineage>
</organism>
<dbReference type="GO" id="GO:1904680">
    <property type="term" value="F:peptide transmembrane transporter activity"/>
    <property type="evidence" value="ECO:0007669"/>
    <property type="project" value="TreeGrafter"/>
</dbReference>
<dbReference type="STRING" id="37692.ATP_00463"/>
<dbReference type="HOGENOM" id="CLU_430642_0_0_14"/>
<proteinExistence type="inferred from homology"/>
<evidence type="ECO:0000256" key="2">
    <source>
        <dbReference type="ARBA" id="ARBA00022448"/>
    </source>
</evidence>
<dbReference type="eggNOG" id="COG4166">
    <property type="taxonomic scope" value="Bacteria"/>
</dbReference>
<dbReference type="PANTHER" id="PTHR30290">
    <property type="entry name" value="PERIPLASMIC BINDING COMPONENT OF ABC TRANSPORTER"/>
    <property type="match status" value="1"/>
</dbReference>
<evidence type="ECO:0000256" key="4">
    <source>
        <dbReference type="SAM" id="Phobius"/>
    </source>
</evidence>
<keyword evidence="4" id="KW-0472">Membrane</keyword>
<dbReference type="InterPro" id="IPR039424">
    <property type="entry name" value="SBP_5"/>
</dbReference>
<keyword evidence="2" id="KW-0813">Transport</keyword>
<dbReference type="KEGG" id="pml:ATP_00463"/>
<evidence type="ECO:0000256" key="3">
    <source>
        <dbReference type="ARBA" id="ARBA00022729"/>
    </source>
</evidence>
<reference evidence="6 7" key="1">
    <citation type="journal article" date="2008" name="BMC Genomics">
        <title>The linear chromosome of the plant-pathogenic mycoplasma 'Candidatus Phytoplasma mali'.</title>
        <authorList>
            <person name="Kube M."/>
            <person name="Schneider B."/>
            <person name="Kuhl H."/>
            <person name="Dandekar T."/>
            <person name="Heitmann K."/>
            <person name="Migdoll A.M."/>
            <person name="Reinhardt R."/>
            <person name="Seemueller E."/>
        </authorList>
    </citation>
    <scope>NUCLEOTIDE SEQUENCE [LARGE SCALE GENOMIC DNA]</scope>
    <source>
        <strain evidence="6 7">AT</strain>
    </source>
</reference>
<keyword evidence="4" id="KW-1133">Transmembrane helix</keyword>
<accession>B3R0R6</accession>
<keyword evidence="3" id="KW-0732">Signal</keyword>
<dbReference type="AlphaFoldDB" id="B3R0R6"/>
<feature type="domain" description="Solute-binding protein family 5" evidence="5">
    <location>
        <begin position="160"/>
        <end position="397"/>
    </location>
</feature>
<sequence>MDFQKLKRFISSYKNIILTLICFIAISLIAIVIYIKNPNKNTTEQTNSSIPLLKKSDNNFIYSVPNGIGQLFPNKELGLYALYADSQEFLVQKPLISTFFEELVDEEAWNQLSSNDKSDMLHYNSHLIPRKFVFHLIESIKNSKDFNQYIGTNDGFKQSQNQTSKNFTFVLRPDAKFENGTPINAKTIQTTINKFISLFGDFKDMLGLKNIGTEKDSNYVKTFEDKPYEFQLKFSAPKSLFEVIKNINRIILIEETQYNASISPDGQIKYGTAAYPFISYGPYIINQGYNDKTWIFSKNNSYFDHHKNVLPYDEVQMLIEHNSGSSVQETELFQDNKLHLYVCDANKIDSKFLDNFKKDLFCKPAGYSLIMSFSSNPRVKDPNLRKALFYSIDRNKIKSISSFLSPSLDLMSDVYRTKDSIFTFNDTQEHEQNITDMFKQDLKEYCKKQGTYPNHSKGQKDAALQSLKNNFGYDSKLSQFFLSKYKKNQQQIELTLATRDGVFTDENFIREIKEQIETAFTIDGIKQINLLYRLNDSTADINISVSGLKPECLISTSEYNIRRGNNNSFYLPEEESTQTALLKLEKKVYSELLFNMPLAQMKQMRFLFDVEHNFIKYFKFFGFKTKPYDFVGEFM</sequence>
<dbReference type="GO" id="GO:0015833">
    <property type="term" value="P:peptide transport"/>
    <property type="evidence" value="ECO:0007669"/>
    <property type="project" value="TreeGrafter"/>
</dbReference>
<dbReference type="Gene3D" id="3.40.190.10">
    <property type="entry name" value="Periplasmic binding protein-like II"/>
    <property type="match status" value="1"/>
</dbReference>
<keyword evidence="7" id="KW-1185">Reference proteome</keyword>
<feature type="transmembrane region" description="Helical" evidence="4">
    <location>
        <begin position="12"/>
        <end position="35"/>
    </location>
</feature>